<protein>
    <submittedName>
        <fullName evidence="2">Uncharacterized protein</fullName>
    </submittedName>
</protein>
<name>A0A388JS68_CHABU</name>
<dbReference type="Gramene" id="GBG60620">
    <property type="protein sequence ID" value="GBG60620"/>
    <property type="gene ID" value="CBR_g8641"/>
</dbReference>
<evidence type="ECO:0000313" key="2">
    <source>
        <dbReference type="EMBL" id="GBG60620.1"/>
    </source>
</evidence>
<accession>A0A388JS68</accession>
<evidence type="ECO:0000313" key="3">
    <source>
        <dbReference type="Proteomes" id="UP000265515"/>
    </source>
</evidence>
<proteinExistence type="predicted"/>
<sequence length="178" mass="19268">MIENAHELTRKRGFLFERVHTMVADLKRMRADVDDVNLREAVAASKLADSECIVAELQDVVDHLRARVLMLEGEVRKTQDGGRIMSNSTDSPPFPSGGTVASVVVSFCQQGAEAAVCSHGWRTVGSAGVRGWSCSNPGRSPDRLEIERVTERLRRTVAGDADSSTGGMAGGKWEMPSP</sequence>
<reference evidence="2 3" key="1">
    <citation type="journal article" date="2018" name="Cell">
        <title>The Chara Genome: Secondary Complexity and Implications for Plant Terrestrialization.</title>
        <authorList>
            <person name="Nishiyama T."/>
            <person name="Sakayama H."/>
            <person name="Vries J.D."/>
            <person name="Buschmann H."/>
            <person name="Saint-Marcoux D."/>
            <person name="Ullrich K.K."/>
            <person name="Haas F.B."/>
            <person name="Vanderstraeten L."/>
            <person name="Becker D."/>
            <person name="Lang D."/>
            <person name="Vosolsobe S."/>
            <person name="Rombauts S."/>
            <person name="Wilhelmsson P.K.I."/>
            <person name="Janitza P."/>
            <person name="Kern R."/>
            <person name="Heyl A."/>
            <person name="Rumpler F."/>
            <person name="Villalobos L.I.A.C."/>
            <person name="Clay J.M."/>
            <person name="Skokan R."/>
            <person name="Toyoda A."/>
            <person name="Suzuki Y."/>
            <person name="Kagoshima H."/>
            <person name="Schijlen E."/>
            <person name="Tajeshwar N."/>
            <person name="Catarino B."/>
            <person name="Hetherington A.J."/>
            <person name="Saltykova A."/>
            <person name="Bonnot C."/>
            <person name="Breuninger H."/>
            <person name="Symeonidi A."/>
            <person name="Radhakrishnan G.V."/>
            <person name="Van Nieuwerburgh F."/>
            <person name="Deforce D."/>
            <person name="Chang C."/>
            <person name="Karol K.G."/>
            <person name="Hedrich R."/>
            <person name="Ulvskov P."/>
            <person name="Glockner G."/>
            <person name="Delwiche C.F."/>
            <person name="Petrasek J."/>
            <person name="Van de Peer Y."/>
            <person name="Friml J."/>
            <person name="Beilby M."/>
            <person name="Dolan L."/>
            <person name="Kohara Y."/>
            <person name="Sugano S."/>
            <person name="Fujiyama A."/>
            <person name="Delaux P.-M."/>
            <person name="Quint M."/>
            <person name="TheiBen G."/>
            <person name="Hagemann M."/>
            <person name="Harholt J."/>
            <person name="Dunand C."/>
            <person name="Zachgo S."/>
            <person name="Langdale J."/>
            <person name="Maumus F."/>
            <person name="Straeten D.V.D."/>
            <person name="Gould S.B."/>
            <person name="Rensing S.A."/>
        </authorList>
    </citation>
    <scope>NUCLEOTIDE SEQUENCE [LARGE SCALE GENOMIC DNA]</scope>
    <source>
        <strain evidence="2 3">S276</strain>
    </source>
</reference>
<comment type="caution">
    <text evidence="2">The sequence shown here is derived from an EMBL/GenBank/DDBJ whole genome shotgun (WGS) entry which is preliminary data.</text>
</comment>
<evidence type="ECO:0000256" key="1">
    <source>
        <dbReference type="SAM" id="MobiDB-lite"/>
    </source>
</evidence>
<dbReference type="Proteomes" id="UP000265515">
    <property type="component" value="Unassembled WGS sequence"/>
</dbReference>
<dbReference type="AlphaFoldDB" id="A0A388JS68"/>
<feature type="region of interest" description="Disordered" evidence="1">
    <location>
        <begin position="155"/>
        <end position="178"/>
    </location>
</feature>
<dbReference type="EMBL" id="BFEA01000012">
    <property type="protein sequence ID" value="GBG60620.1"/>
    <property type="molecule type" value="Genomic_DNA"/>
</dbReference>
<gene>
    <name evidence="2" type="ORF">CBR_g8641</name>
</gene>
<organism evidence="2 3">
    <name type="scientific">Chara braunii</name>
    <name type="common">Braun's stonewort</name>
    <dbReference type="NCBI Taxonomy" id="69332"/>
    <lineage>
        <taxon>Eukaryota</taxon>
        <taxon>Viridiplantae</taxon>
        <taxon>Streptophyta</taxon>
        <taxon>Charophyceae</taxon>
        <taxon>Charales</taxon>
        <taxon>Characeae</taxon>
        <taxon>Chara</taxon>
    </lineage>
</organism>
<keyword evidence="3" id="KW-1185">Reference proteome</keyword>